<evidence type="ECO:0000256" key="1">
    <source>
        <dbReference type="ARBA" id="ARBA00022884"/>
    </source>
</evidence>
<dbReference type="Gene3D" id="3.10.290.10">
    <property type="entry name" value="RNA-binding S4 domain"/>
    <property type="match status" value="1"/>
</dbReference>
<dbReference type="CDD" id="cd00165">
    <property type="entry name" value="S4"/>
    <property type="match status" value="1"/>
</dbReference>
<reference evidence="5" key="1">
    <citation type="submission" date="2022-05" db="EMBL/GenBank/DDBJ databases">
        <title>An RpoN-dependent PEP-CTERM gene is involved in floc formation of an Aquincola tertiaricarbonis strain.</title>
        <authorList>
            <person name="Qiu D."/>
            <person name="Xia M."/>
        </authorList>
    </citation>
    <scope>NUCLEOTIDE SEQUENCE</scope>
    <source>
        <strain evidence="5">RN12</strain>
    </source>
</reference>
<dbReference type="InterPro" id="IPR002877">
    <property type="entry name" value="RNA_MeTrfase_FtsJ_dom"/>
</dbReference>
<dbReference type="PROSITE" id="PS50889">
    <property type="entry name" value="S4"/>
    <property type="match status" value="1"/>
</dbReference>
<keyword evidence="5" id="KW-0489">Methyltransferase</keyword>
<proteinExistence type="inferred from homology"/>
<evidence type="ECO:0000259" key="4">
    <source>
        <dbReference type="SMART" id="SM00363"/>
    </source>
</evidence>
<dbReference type="PANTHER" id="PTHR32319">
    <property type="entry name" value="BACTERIAL HEMOLYSIN-LIKE PROTEIN"/>
    <property type="match status" value="1"/>
</dbReference>
<dbReference type="RefSeq" id="WP_250198034.1">
    <property type="nucleotide sequence ID" value="NZ_CP097636.1"/>
</dbReference>
<keyword evidence="1 3" id="KW-0694">RNA-binding</keyword>
<dbReference type="SMART" id="SM00363">
    <property type="entry name" value="S4"/>
    <property type="match status" value="1"/>
</dbReference>
<evidence type="ECO:0000256" key="2">
    <source>
        <dbReference type="ARBA" id="ARBA00029460"/>
    </source>
</evidence>
<sequence>MRADLLLVQQGLAPTRSAAQRLIERGAVQVPGPQGGRVVRKAGEDLAPGSVLTLTDDAELRWVSRGGLKLEGALAHTGLDVSGRHCLDVGQSTGGFTDVLLARGAAQVTGIDVGHGQLHPRLRQDPRVQAIEGVNARHLDASLGRFSLIVGDLSFISLTLVLPALAPLLQGDLLMLVKPQFELQPQQIGKGGLVKSAASYPVVEQRLRDACVAQGLQVADYFQSPIAGGDGNTEFFVHARST</sequence>
<dbReference type="InterPro" id="IPR029063">
    <property type="entry name" value="SAM-dependent_MTases_sf"/>
</dbReference>
<name>A0ABY4S8Y2_AQUTE</name>
<dbReference type="SUPFAM" id="SSF53335">
    <property type="entry name" value="S-adenosyl-L-methionine-dependent methyltransferases"/>
    <property type="match status" value="1"/>
</dbReference>
<keyword evidence="5" id="KW-0808">Transferase</keyword>
<dbReference type="GO" id="GO:0008168">
    <property type="term" value="F:methyltransferase activity"/>
    <property type="evidence" value="ECO:0007669"/>
    <property type="project" value="UniProtKB-KW"/>
</dbReference>
<dbReference type="Pfam" id="PF01479">
    <property type="entry name" value="S4"/>
    <property type="match status" value="1"/>
</dbReference>
<dbReference type="InterPro" id="IPR036986">
    <property type="entry name" value="S4_RNA-bd_sf"/>
</dbReference>
<evidence type="ECO:0000256" key="3">
    <source>
        <dbReference type="PROSITE-ProRule" id="PRU00182"/>
    </source>
</evidence>
<evidence type="ECO:0000313" key="5">
    <source>
        <dbReference type="EMBL" id="URI09811.1"/>
    </source>
</evidence>
<protein>
    <submittedName>
        <fullName evidence="5">TlyA family RNA methyltransferase</fullName>
    </submittedName>
</protein>
<dbReference type="InterPro" id="IPR004538">
    <property type="entry name" value="Hemolysin_A/TlyA"/>
</dbReference>
<dbReference type="Gene3D" id="3.40.50.150">
    <property type="entry name" value="Vaccinia Virus protein VP39"/>
    <property type="match status" value="1"/>
</dbReference>
<evidence type="ECO:0000313" key="6">
    <source>
        <dbReference type="Proteomes" id="UP001056201"/>
    </source>
</evidence>
<organism evidence="5 6">
    <name type="scientific">Aquincola tertiaricarbonis</name>
    <dbReference type="NCBI Taxonomy" id="391953"/>
    <lineage>
        <taxon>Bacteria</taxon>
        <taxon>Pseudomonadati</taxon>
        <taxon>Pseudomonadota</taxon>
        <taxon>Betaproteobacteria</taxon>
        <taxon>Burkholderiales</taxon>
        <taxon>Sphaerotilaceae</taxon>
        <taxon>Aquincola</taxon>
    </lineage>
</organism>
<dbReference type="EMBL" id="CP097636">
    <property type="protein sequence ID" value="URI09811.1"/>
    <property type="molecule type" value="Genomic_DNA"/>
</dbReference>
<gene>
    <name evidence="5" type="ORF">MW290_30160</name>
</gene>
<dbReference type="PIRSF" id="PIRSF005578">
    <property type="entry name" value="TlyA"/>
    <property type="match status" value="1"/>
</dbReference>
<dbReference type="CDD" id="cd02440">
    <property type="entry name" value="AdoMet_MTases"/>
    <property type="match status" value="1"/>
</dbReference>
<dbReference type="Proteomes" id="UP001056201">
    <property type="component" value="Chromosome 2"/>
</dbReference>
<dbReference type="SUPFAM" id="SSF55174">
    <property type="entry name" value="Alpha-L RNA-binding motif"/>
    <property type="match status" value="1"/>
</dbReference>
<dbReference type="Pfam" id="PF01728">
    <property type="entry name" value="FtsJ"/>
    <property type="match status" value="1"/>
</dbReference>
<dbReference type="InterPro" id="IPR002942">
    <property type="entry name" value="S4_RNA-bd"/>
</dbReference>
<keyword evidence="6" id="KW-1185">Reference proteome</keyword>
<feature type="domain" description="RNA-binding S4" evidence="4">
    <location>
        <begin position="1"/>
        <end position="68"/>
    </location>
</feature>
<dbReference type="GO" id="GO:0032259">
    <property type="term" value="P:methylation"/>
    <property type="evidence" value="ECO:0007669"/>
    <property type="project" value="UniProtKB-KW"/>
</dbReference>
<accession>A0ABY4S8Y2</accession>
<comment type="similarity">
    <text evidence="2">Belongs to the TlyA family.</text>
</comment>
<dbReference type="InterPro" id="IPR047048">
    <property type="entry name" value="TlyA"/>
</dbReference>
<dbReference type="PANTHER" id="PTHR32319:SF0">
    <property type="entry name" value="BACTERIAL HEMOLYSIN-LIKE PROTEIN"/>
    <property type="match status" value="1"/>
</dbReference>